<keyword evidence="1" id="KW-0812">Transmembrane</keyword>
<organism evidence="2">
    <name type="scientific">marine sediment metagenome</name>
    <dbReference type="NCBI Taxonomy" id="412755"/>
    <lineage>
        <taxon>unclassified sequences</taxon>
        <taxon>metagenomes</taxon>
        <taxon>ecological metagenomes</taxon>
    </lineage>
</organism>
<sequence length="78" mass="8580">GREDLIPMILYKAPRLEPPYEVTPEELEAMSDDGLRALLKELRDRQAPEVSWWPLVIVGGVAVLGVGAAAIALTARRE</sequence>
<gene>
    <name evidence="2" type="ORF">S06H3_04752</name>
</gene>
<evidence type="ECO:0000313" key="2">
    <source>
        <dbReference type="EMBL" id="GAH99173.1"/>
    </source>
</evidence>
<keyword evidence="1" id="KW-0472">Membrane</keyword>
<dbReference type="AlphaFoldDB" id="X1LYH2"/>
<proteinExistence type="predicted"/>
<feature type="non-terminal residue" evidence="2">
    <location>
        <position position="1"/>
    </location>
</feature>
<accession>X1LYH2</accession>
<evidence type="ECO:0000256" key="1">
    <source>
        <dbReference type="SAM" id="Phobius"/>
    </source>
</evidence>
<protein>
    <submittedName>
        <fullName evidence="2">Uncharacterized protein</fullName>
    </submittedName>
</protein>
<dbReference type="EMBL" id="BARV01001696">
    <property type="protein sequence ID" value="GAH99173.1"/>
    <property type="molecule type" value="Genomic_DNA"/>
</dbReference>
<keyword evidence="1" id="KW-1133">Transmembrane helix</keyword>
<feature type="transmembrane region" description="Helical" evidence="1">
    <location>
        <begin position="52"/>
        <end position="75"/>
    </location>
</feature>
<reference evidence="2" key="1">
    <citation type="journal article" date="2014" name="Front. Microbiol.">
        <title>High frequency of phylogenetically diverse reductive dehalogenase-homologous genes in deep subseafloor sedimentary metagenomes.</title>
        <authorList>
            <person name="Kawai M."/>
            <person name="Futagami T."/>
            <person name="Toyoda A."/>
            <person name="Takaki Y."/>
            <person name="Nishi S."/>
            <person name="Hori S."/>
            <person name="Arai W."/>
            <person name="Tsubouchi T."/>
            <person name="Morono Y."/>
            <person name="Uchiyama I."/>
            <person name="Ito T."/>
            <person name="Fujiyama A."/>
            <person name="Inagaki F."/>
            <person name="Takami H."/>
        </authorList>
    </citation>
    <scope>NUCLEOTIDE SEQUENCE</scope>
    <source>
        <strain evidence="2">Expedition CK06-06</strain>
    </source>
</reference>
<name>X1LYH2_9ZZZZ</name>
<comment type="caution">
    <text evidence="2">The sequence shown here is derived from an EMBL/GenBank/DDBJ whole genome shotgun (WGS) entry which is preliminary data.</text>
</comment>